<evidence type="ECO:0000313" key="1">
    <source>
        <dbReference type="EMBL" id="CAB4143002.1"/>
    </source>
</evidence>
<name>A0A6J5M9Z2_9CAUD</name>
<proteinExistence type="predicted"/>
<organism evidence="1">
    <name type="scientific">uncultured Caudovirales phage</name>
    <dbReference type="NCBI Taxonomy" id="2100421"/>
    <lineage>
        <taxon>Viruses</taxon>
        <taxon>Duplodnaviria</taxon>
        <taxon>Heunggongvirae</taxon>
        <taxon>Uroviricota</taxon>
        <taxon>Caudoviricetes</taxon>
        <taxon>Peduoviridae</taxon>
        <taxon>Maltschvirus</taxon>
        <taxon>Maltschvirus maltsch</taxon>
    </lineage>
</organism>
<accession>A0A6J5M9Z2</accession>
<dbReference type="EMBL" id="LR796421">
    <property type="protein sequence ID" value="CAB4143002.1"/>
    <property type="molecule type" value="Genomic_DNA"/>
</dbReference>
<reference evidence="1" key="1">
    <citation type="submission" date="2020-04" db="EMBL/GenBank/DDBJ databases">
        <authorList>
            <person name="Chiriac C."/>
            <person name="Salcher M."/>
            <person name="Ghai R."/>
            <person name="Kavagutti S V."/>
        </authorList>
    </citation>
    <scope>NUCLEOTIDE SEQUENCE</scope>
</reference>
<gene>
    <name evidence="1" type="ORF">UFOVP450_53</name>
</gene>
<protein>
    <recommendedName>
        <fullName evidence="2">Glycosyl transferase, family 11</fullName>
    </recommendedName>
</protein>
<sequence>MITTEFYHGQGFGNQLAVYITTRAIALRNGYEFGFTGLENFGDRRYNDKGVYFMDLDLGKEVDSSTITNHYREKETRIKLQHSHHDATIGCDVRIIDEDLINVADNTKVDGVLQGEDYFYEYKQDIKRWLELKPEYDERKFTSDNICVLNIRDYENDPTLFLGREYWIRAINHMLSINPKMEFVIITEAPEMSKRLLPELAHSVYHFDIARDYAVVKNARWLILSNSSFAYFPALTNEEARLIIAPKYWARHNVSDGYWACGYNICRDFTYMDRAGNLQTYDECLREFQIYKIESNIYG</sequence>
<evidence type="ECO:0008006" key="2">
    <source>
        <dbReference type="Google" id="ProtNLM"/>
    </source>
</evidence>